<keyword evidence="2 5" id="KW-0853">WD repeat</keyword>
<dbReference type="PANTHER" id="PTHR19868">
    <property type="entry name" value="RECEPTOR FOR ACTIVATED PROTEIN KINASE C RACK1"/>
    <property type="match status" value="1"/>
</dbReference>
<dbReference type="SMART" id="SM00320">
    <property type="entry name" value="WD40"/>
    <property type="match status" value="4"/>
</dbReference>
<evidence type="ECO:0000256" key="3">
    <source>
        <dbReference type="ARBA" id="ARBA00022737"/>
    </source>
</evidence>
<reference evidence="7" key="1">
    <citation type="submission" date="2022-11" db="UniProtKB">
        <authorList>
            <consortium name="WormBaseParasite"/>
        </authorList>
    </citation>
    <scope>IDENTIFICATION</scope>
</reference>
<dbReference type="InterPro" id="IPR036322">
    <property type="entry name" value="WD40_repeat_dom_sf"/>
</dbReference>
<evidence type="ECO:0000256" key="1">
    <source>
        <dbReference type="ARBA" id="ARBA00007253"/>
    </source>
</evidence>
<dbReference type="OMA" id="CAYDERI"/>
<dbReference type="PRINTS" id="PR00320">
    <property type="entry name" value="GPROTEINBRPT"/>
</dbReference>
<evidence type="ECO:0000256" key="5">
    <source>
        <dbReference type="PROSITE-ProRule" id="PRU00221"/>
    </source>
</evidence>
<keyword evidence="6" id="KW-1185">Reference proteome</keyword>
<dbReference type="PROSITE" id="PS00678">
    <property type="entry name" value="WD_REPEATS_1"/>
    <property type="match status" value="1"/>
</dbReference>
<dbReference type="InterPro" id="IPR001680">
    <property type="entry name" value="WD40_rpt"/>
</dbReference>
<dbReference type="Proteomes" id="UP000887565">
    <property type="component" value="Unplaced"/>
</dbReference>
<accession>A0A915HGQ0</accession>
<comment type="similarity">
    <text evidence="1">Belongs to the WD repeat G protein beta family. Ribosomal protein RACK1 subfamily.</text>
</comment>
<dbReference type="PROSITE" id="PS50294">
    <property type="entry name" value="WD_REPEATS_REGION"/>
    <property type="match status" value="3"/>
</dbReference>
<dbReference type="InterPro" id="IPR020472">
    <property type="entry name" value="WD40_PAC1"/>
</dbReference>
<dbReference type="InterPro" id="IPR015943">
    <property type="entry name" value="WD40/YVTN_repeat-like_dom_sf"/>
</dbReference>
<dbReference type="AlphaFoldDB" id="A0A915HGQ0"/>
<feature type="repeat" description="WD" evidence="5">
    <location>
        <begin position="11"/>
        <end position="53"/>
    </location>
</feature>
<keyword evidence="3" id="KW-0677">Repeat</keyword>
<dbReference type="InterPro" id="IPR019775">
    <property type="entry name" value="WD40_repeat_CS"/>
</dbReference>
<dbReference type="WBParaSite" id="nRc.2.0.1.t00793-RA">
    <property type="protein sequence ID" value="nRc.2.0.1.t00793-RA"/>
    <property type="gene ID" value="nRc.2.0.1.g00793"/>
</dbReference>
<feature type="repeat" description="WD" evidence="5">
    <location>
        <begin position="102"/>
        <end position="134"/>
    </location>
</feature>
<evidence type="ECO:0000313" key="6">
    <source>
        <dbReference type="Proteomes" id="UP000887565"/>
    </source>
</evidence>
<dbReference type="FunFam" id="2.130.10.10:FF:000615">
    <property type="entry name" value="Receptor for activated C kinase 1"/>
    <property type="match status" value="1"/>
</dbReference>
<evidence type="ECO:0000313" key="7">
    <source>
        <dbReference type="WBParaSite" id="nRc.2.0.1.t00793-RA"/>
    </source>
</evidence>
<dbReference type="GO" id="GO:0045182">
    <property type="term" value="F:translation regulator activity"/>
    <property type="evidence" value="ECO:0007669"/>
    <property type="project" value="InterPro"/>
</dbReference>
<dbReference type="Gene3D" id="2.130.10.10">
    <property type="entry name" value="YVTN repeat-like/Quinoprotein amine dehydrogenase"/>
    <property type="match status" value="1"/>
</dbReference>
<protein>
    <recommendedName>
        <fullName evidence="4">Small ribosomal subunit protein RACK1</fullName>
    </recommendedName>
</protein>
<dbReference type="GO" id="GO:0043022">
    <property type="term" value="F:ribosome binding"/>
    <property type="evidence" value="ECO:0007669"/>
    <property type="project" value="InterPro"/>
</dbReference>
<name>A0A915HGQ0_ROMCU</name>
<dbReference type="Pfam" id="PF00400">
    <property type="entry name" value="WD40"/>
    <property type="match status" value="4"/>
</dbReference>
<evidence type="ECO:0000256" key="2">
    <source>
        <dbReference type="ARBA" id="ARBA00022574"/>
    </source>
</evidence>
<sequence>MSDPVILKGTLKGHSDWVTQIATSPRYPEVILSSSRDKSIILWQLNFDDHAVTGTPKSALKGHGHFVTDVVMSTDGQFALSGSWDKTLRLWDLQQGVTTRRFTSHTKDVLSVAFSADNRQIVSGSRDKTIKLWNTLAHCKYTIQEDCHSDWVSCVRFSPSNSNPVIVSCGWDKIVKVQRCVWILG</sequence>
<dbReference type="InterPro" id="IPR045223">
    <property type="entry name" value="RACK1-like"/>
</dbReference>
<dbReference type="CDD" id="cd00200">
    <property type="entry name" value="WD40"/>
    <property type="match status" value="1"/>
</dbReference>
<proteinExistence type="inferred from homology"/>
<feature type="repeat" description="WD" evidence="5">
    <location>
        <begin position="60"/>
        <end position="101"/>
    </location>
</feature>
<evidence type="ECO:0000256" key="4">
    <source>
        <dbReference type="ARBA" id="ARBA00035297"/>
    </source>
</evidence>
<dbReference type="PROSITE" id="PS50082">
    <property type="entry name" value="WD_REPEATS_2"/>
    <property type="match status" value="3"/>
</dbReference>
<organism evidence="6 7">
    <name type="scientific">Romanomermis culicivorax</name>
    <name type="common">Nematode worm</name>
    <dbReference type="NCBI Taxonomy" id="13658"/>
    <lineage>
        <taxon>Eukaryota</taxon>
        <taxon>Metazoa</taxon>
        <taxon>Ecdysozoa</taxon>
        <taxon>Nematoda</taxon>
        <taxon>Enoplea</taxon>
        <taxon>Dorylaimia</taxon>
        <taxon>Mermithida</taxon>
        <taxon>Mermithoidea</taxon>
        <taxon>Mermithidae</taxon>
        <taxon>Romanomermis</taxon>
    </lineage>
</organism>
<dbReference type="SUPFAM" id="SSF50978">
    <property type="entry name" value="WD40 repeat-like"/>
    <property type="match status" value="1"/>
</dbReference>